<keyword evidence="2" id="KW-1185">Reference proteome</keyword>
<proteinExistence type="predicted"/>
<evidence type="ECO:0000313" key="1">
    <source>
        <dbReference type="EMBL" id="MFD2597971.1"/>
    </source>
</evidence>
<dbReference type="Proteomes" id="UP001597393">
    <property type="component" value="Unassembled WGS sequence"/>
</dbReference>
<protein>
    <submittedName>
        <fullName evidence="1">ABC transporter ATPase</fullName>
    </submittedName>
</protein>
<reference evidence="2" key="1">
    <citation type="journal article" date="2019" name="Int. J. Syst. Evol. Microbiol.">
        <title>The Global Catalogue of Microorganisms (GCM) 10K type strain sequencing project: providing services to taxonomists for standard genome sequencing and annotation.</title>
        <authorList>
            <consortium name="The Broad Institute Genomics Platform"/>
            <consortium name="The Broad Institute Genome Sequencing Center for Infectious Disease"/>
            <person name="Wu L."/>
            <person name="Ma J."/>
        </authorList>
    </citation>
    <scope>NUCLEOTIDE SEQUENCE [LARGE SCALE GENOMIC DNA]</scope>
    <source>
        <strain evidence="2">KCTC 42248</strain>
    </source>
</reference>
<accession>A0ABW5NH27</accession>
<dbReference type="EMBL" id="JBHUMA010000004">
    <property type="protein sequence ID" value="MFD2597971.1"/>
    <property type="molecule type" value="Genomic_DNA"/>
</dbReference>
<gene>
    <name evidence="1" type="ORF">ACFSQ3_03320</name>
</gene>
<name>A0ABW5NH27_9SPHI</name>
<sequence length="153" mass="17362">MKKVWIYQASRFFTEAEEAKALAVLQDFVRSWTAHGDQLAGTATIYHHLFIVLEVDESVANASGCSIDKSVRTLKALEQELQIDLFDRLNVAYRDEAGDLHLVSRNAFADLVKSGMVNQETVVFNNAIVSGEEFPEKWELPFRDSWHAKVFVI</sequence>
<organism evidence="1 2">
    <name type="scientific">Sphingobacterium corticis</name>
    <dbReference type="NCBI Taxonomy" id="1812823"/>
    <lineage>
        <taxon>Bacteria</taxon>
        <taxon>Pseudomonadati</taxon>
        <taxon>Bacteroidota</taxon>
        <taxon>Sphingobacteriia</taxon>
        <taxon>Sphingobacteriales</taxon>
        <taxon>Sphingobacteriaceae</taxon>
        <taxon>Sphingobacterium</taxon>
    </lineage>
</organism>
<dbReference type="RefSeq" id="WP_380867451.1">
    <property type="nucleotide sequence ID" value="NZ_JBHUMA010000004.1"/>
</dbReference>
<evidence type="ECO:0000313" key="2">
    <source>
        <dbReference type="Proteomes" id="UP001597393"/>
    </source>
</evidence>
<comment type="caution">
    <text evidence="1">The sequence shown here is derived from an EMBL/GenBank/DDBJ whole genome shotgun (WGS) entry which is preliminary data.</text>
</comment>